<dbReference type="InterPro" id="IPR052169">
    <property type="entry name" value="CW_Biosynth-Accessory"/>
</dbReference>
<sequence length="335" mass="37828">MTRIMFVGDINLGEYYTSFGHGPRTYLNKRDVFGNVKELLHRADLVVGNLEAPLTNANLDHGEPESMVLRGKPQHADILFKANFRFLQLANNHTVQHGPEGFEDTVSILRAAGIEPIGIKDQDPSIITINGETFGFLAASDVPDNTNLKQDCYQRLDEHFTEKVMFSVKKVDHLFILLHWGLEASTSPLLYQKDYIERLYSAGVRGVIGSHPHLFYEISKNNNFVSAPSLGNFVLDLAWDKRLLQSGILDIDINRKRLMCQVWKTHLTHNGCLPTPTRKPIPVTTSASLYNLGNDMSGEMTRKALYFLKNSLKGNLRLKFKFILRKLSKSMLNAG</sequence>
<dbReference type="PANTHER" id="PTHR33393:SF11">
    <property type="entry name" value="POLYGLUTAMINE SYNTHESIS ACCESSORY PROTEIN RV0574C-RELATED"/>
    <property type="match status" value="1"/>
</dbReference>
<evidence type="ECO:0000313" key="3">
    <source>
        <dbReference type="EMBL" id="PAV24502.1"/>
    </source>
</evidence>
<dbReference type="RefSeq" id="WP_095612389.1">
    <property type="nucleotide sequence ID" value="NZ_NMPM01000151.1"/>
</dbReference>
<dbReference type="EMBL" id="NMPM01000151">
    <property type="protein sequence ID" value="PAV24502.1"/>
    <property type="molecule type" value="Genomic_DNA"/>
</dbReference>
<reference evidence="3 4" key="1">
    <citation type="submission" date="2017-07" db="EMBL/GenBank/DDBJ databases">
        <title>Tamlnaduibacter salinus (Mi-7) genome sequencing.</title>
        <authorList>
            <person name="Verma A."/>
            <person name="Krishnamurthi S."/>
        </authorList>
    </citation>
    <scope>NUCLEOTIDE SEQUENCE [LARGE SCALE GENOMIC DNA]</scope>
    <source>
        <strain evidence="3 4">Mi-7</strain>
    </source>
</reference>
<dbReference type="SUPFAM" id="SSF56300">
    <property type="entry name" value="Metallo-dependent phosphatases"/>
    <property type="match status" value="1"/>
</dbReference>
<dbReference type="InterPro" id="IPR019079">
    <property type="entry name" value="Capsule_synth_CapA"/>
</dbReference>
<evidence type="ECO:0000313" key="4">
    <source>
        <dbReference type="Proteomes" id="UP000218332"/>
    </source>
</evidence>
<dbReference type="Pfam" id="PF09587">
    <property type="entry name" value="PGA_cap"/>
    <property type="match status" value="1"/>
</dbReference>
<evidence type="ECO:0000259" key="2">
    <source>
        <dbReference type="SMART" id="SM00854"/>
    </source>
</evidence>
<keyword evidence="4" id="KW-1185">Reference proteome</keyword>
<gene>
    <name evidence="3" type="ORF">CF392_15890</name>
</gene>
<dbReference type="PANTHER" id="PTHR33393">
    <property type="entry name" value="POLYGLUTAMINE SYNTHESIS ACCESSORY PROTEIN RV0574C-RELATED"/>
    <property type="match status" value="1"/>
</dbReference>
<accession>A0A2A2HZ35</accession>
<comment type="similarity">
    <text evidence="1">Belongs to the CapA family.</text>
</comment>
<name>A0A2A2HZ35_9GAMM</name>
<dbReference type="Gene3D" id="3.60.21.10">
    <property type="match status" value="1"/>
</dbReference>
<dbReference type="InterPro" id="IPR029052">
    <property type="entry name" value="Metallo-depent_PP-like"/>
</dbReference>
<dbReference type="SMART" id="SM00854">
    <property type="entry name" value="PGA_cap"/>
    <property type="match status" value="1"/>
</dbReference>
<protein>
    <recommendedName>
        <fullName evidence="2">Capsule synthesis protein CapA domain-containing protein</fullName>
    </recommendedName>
</protein>
<organism evidence="3 4">
    <name type="scientific">Tamilnaduibacter salinus</name>
    <dbReference type="NCBI Taxonomy" id="1484056"/>
    <lineage>
        <taxon>Bacteria</taxon>
        <taxon>Pseudomonadati</taxon>
        <taxon>Pseudomonadota</taxon>
        <taxon>Gammaproteobacteria</taxon>
        <taxon>Pseudomonadales</taxon>
        <taxon>Marinobacteraceae</taxon>
        <taxon>Tamilnaduibacter</taxon>
    </lineage>
</organism>
<feature type="domain" description="Capsule synthesis protein CapA" evidence="2">
    <location>
        <begin position="3"/>
        <end position="237"/>
    </location>
</feature>
<proteinExistence type="inferred from homology"/>
<dbReference type="Proteomes" id="UP000218332">
    <property type="component" value="Unassembled WGS sequence"/>
</dbReference>
<comment type="caution">
    <text evidence="3">The sequence shown here is derived from an EMBL/GenBank/DDBJ whole genome shotgun (WGS) entry which is preliminary data.</text>
</comment>
<evidence type="ECO:0000256" key="1">
    <source>
        <dbReference type="ARBA" id="ARBA00005662"/>
    </source>
</evidence>
<dbReference type="AlphaFoldDB" id="A0A2A2HZ35"/>